<evidence type="ECO:0000313" key="1">
    <source>
        <dbReference type="EMBL" id="CAG8626717.1"/>
    </source>
</evidence>
<organism evidence="1 2">
    <name type="scientific">Acaulospora colombiana</name>
    <dbReference type="NCBI Taxonomy" id="27376"/>
    <lineage>
        <taxon>Eukaryota</taxon>
        <taxon>Fungi</taxon>
        <taxon>Fungi incertae sedis</taxon>
        <taxon>Mucoromycota</taxon>
        <taxon>Glomeromycotina</taxon>
        <taxon>Glomeromycetes</taxon>
        <taxon>Diversisporales</taxon>
        <taxon>Acaulosporaceae</taxon>
        <taxon>Acaulospora</taxon>
    </lineage>
</organism>
<accession>A0ACA9N3N0</accession>
<sequence length="240" mass="25709">MPAYQRVPLYDPSQYNRDSFTLRVRKLAPLPAAAASAVTAGAAAGSATITSGRAAIAVASRVARVTVIMAMGVGVRRMMIGGRGGSVMMAAGVTIYMGARDGVTRSSVGGVRVDINTIYVDLWCLDVGESTTSIGGGREIPRDDDESSTFPRAFYSKGGLRAEIPMGHDTTIGRGRHMFETVRVQKLDDELVYLEDSILRLVTALVHYLSSTTAFSTSFGLPSKHGPVQLHTRLNWIGRT</sequence>
<name>A0ACA9N3N0_9GLOM</name>
<gene>
    <name evidence="1" type="ORF">ACOLOM_LOCUS7509</name>
</gene>
<dbReference type="EMBL" id="CAJVPT010017464">
    <property type="protein sequence ID" value="CAG8626717.1"/>
    <property type="molecule type" value="Genomic_DNA"/>
</dbReference>
<dbReference type="Proteomes" id="UP000789525">
    <property type="component" value="Unassembled WGS sequence"/>
</dbReference>
<keyword evidence="2" id="KW-1185">Reference proteome</keyword>
<proteinExistence type="predicted"/>
<comment type="caution">
    <text evidence="1">The sequence shown here is derived from an EMBL/GenBank/DDBJ whole genome shotgun (WGS) entry which is preliminary data.</text>
</comment>
<protein>
    <submittedName>
        <fullName evidence="1">15905_t:CDS:1</fullName>
    </submittedName>
</protein>
<evidence type="ECO:0000313" key="2">
    <source>
        <dbReference type="Proteomes" id="UP000789525"/>
    </source>
</evidence>
<reference evidence="1" key="1">
    <citation type="submission" date="2021-06" db="EMBL/GenBank/DDBJ databases">
        <authorList>
            <person name="Kallberg Y."/>
            <person name="Tangrot J."/>
            <person name="Rosling A."/>
        </authorList>
    </citation>
    <scope>NUCLEOTIDE SEQUENCE</scope>
    <source>
        <strain evidence="1">CL356</strain>
    </source>
</reference>